<dbReference type="PROSITE" id="PS50928">
    <property type="entry name" value="ABC_TM1"/>
    <property type="match status" value="1"/>
</dbReference>
<evidence type="ECO:0000313" key="11">
    <source>
        <dbReference type="Proteomes" id="UP000619295"/>
    </source>
</evidence>
<feature type="transmembrane region" description="Helical" evidence="8">
    <location>
        <begin position="59"/>
        <end position="85"/>
    </location>
</feature>
<dbReference type="Pfam" id="PF00528">
    <property type="entry name" value="BPD_transp_1"/>
    <property type="match status" value="1"/>
</dbReference>
<comment type="subcellular location">
    <subcellularLocation>
        <location evidence="1">Cell inner membrane</location>
        <topology evidence="1">Multi-pass membrane protein</topology>
    </subcellularLocation>
    <subcellularLocation>
        <location evidence="8">Cell membrane</location>
        <topology evidence="8">Multi-pass membrane protein</topology>
    </subcellularLocation>
</comment>
<comment type="caution">
    <text evidence="10">The sequence shown here is derived from an EMBL/GenBank/DDBJ whole genome shotgun (WGS) entry which is preliminary data.</text>
</comment>
<evidence type="ECO:0000256" key="7">
    <source>
        <dbReference type="ARBA" id="ARBA00023136"/>
    </source>
</evidence>
<dbReference type="EMBL" id="JACXWY010000001">
    <property type="protein sequence ID" value="MBD3844460.1"/>
    <property type="molecule type" value="Genomic_DNA"/>
</dbReference>
<proteinExistence type="inferred from homology"/>
<dbReference type="Proteomes" id="UP000619295">
    <property type="component" value="Unassembled WGS sequence"/>
</dbReference>
<feature type="domain" description="ABC transmembrane type-1" evidence="9">
    <location>
        <begin position="59"/>
        <end position="248"/>
    </location>
</feature>
<evidence type="ECO:0000259" key="9">
    <source>
        <dbReference type="PROSITE" id="PS50928"/>
    </source>
</evidence>
<keyword evidence="5 8" id="KW-0812">Transmembrane</keyword>
<dbReference type="GO" id="GO:0055085">
    <property type="term" value="P:transmembrane transport"/>
    <property type="evidence" value="ECO:0007669"/>
    <property type="project" value="InterPro"/>
</dbReference>
<accession>A0A927E6Z8</accession>
<evidence type="ECO:0000256" key="1">
    <source>
        <dbReference type="ARBA" id="ARBA00004429"/>
    </source>
</evidence>
<evidence type="ECO:0000256" key="2">
    <source>
        <dbReference type="ARBA" id="ARBA00022448"/>
    </source>
</evidence>
<dbReference type="PANTHER" id="PTHR43357">
    <property type="entry name" value="INNER MEMBRANE ABC TRANSPORTER PERMEASE PROTEIN YDCV"/>
    <property type="match status" value="1"/>
</dbReference>
<feature type="transmembrane region" description="Helical" evidence="8">
    <location>
        <begin position="183"/>
        <end position="207"/>
    </location>
</feature>
<dbReference type="AlphaFoldDB" id="A0A927E6Z8"/>
<evidence type="ECO:0000256" key="5">
    <source>
        <dbReference type="ARBA" id="ARBA00022692"/>
    </source>
</evidence>
<organism evidence="10 11">
    <name type="scientific">Bosea spartocytisi</name>
    <dbReference type="NCBI Taxonomy" id="2773451"/>
    <lineage>
        <taxon>Bacteria</taxon>
        <taxon>Pseudomonadati</taxon>
        <taxon>Pseudomonadota</taxon>
        <taxon>Alphaproteobacteria</taxon>
        <taxon>Hyphomicrobiales</taxon>
        <taxon>Boseaceae</taxon>
        <taxon>Bosea</taxon>
    </lineage>
</organism>
<evidence type="ECO:0000256" key="6">
    <source>
        <dbReference type="ARBA" id="ARBA00022989"/>
    </source>
</evidence>
<keyword evidence="2 8" id="KW-0813">Transport</keyword>
<dbReference type="SUPFAM" id="SSF161098">
    <property type="entry name" value="MetI-like"/>
    <property type="match status" value="1"/>
</dbReference>
<reference evidence="10" key="1">
    <citation type="submission" date="2020-09" db="EMBL/GenBank/DDBJ databases">
        <title>Bosea spartocytisi sp. nov. a root nodule endophyte of Spartocytisus supranubius in the high mountain ecosystem fo the Teide National Park (Canary Islands, Spain).</title>
        <authorList>
            <person name="Pulido-Suarez L."/>
            <person name="Peix A."/>
            <person name="Igual J.M."/>
            <person name="Socas-Perez N."/>
            <person name="Velazquez E."/>
            <person name="Flores-Felix J.D."/>
            <person name="Leon-Barrios M."/>
        </authorList>
    </citation>
    <scope>NUCLEOTIDE SEQUENCE</scope>
    <source>
        <strain evidence="10">SSUT16</strain>
    </source>
</reference>
<protein>
    <submittedName>
        <fullName evidence="10">ABC transporter permease</fullName>
    </submittedName>
</protein>
<evidence type="ECO:0000256" key="4">
    <source>
        <dbReference type="ARBA" id="ARBA00022519"/>
    </source>
</evidence>
<keyword evidence="7 8" id="KW-0472">Membrane</keyword>
<feature type="transmembrane region" description="Helical" evidence="8">
    <location>
        <begin position="97"/>
        <end position="117"/>
    </location>
</feature>
<feature type="transmembrane region" description="Helical" evidence="8">
    <location>
        <begin position="123"/>
        <end position="146"/>
    </location>
</feature>
<dbReference type="InterPro" id="IPR000515">
    <property type="entry name" value="MetI-like"/>
</dbReference>
<evidence type="ECO:0000256" key="3">
    <source>
        <dbReference type="ARBA" id="ARBA00022475"/>
    </source>
</evidence>
<evidence type="ECO:0000313" key="10">
    <source>
        <dbReference type="EMBL" id="MBD3844460.1"/>
    </source>
</evidence>
<evidence type="ECO:0000256" key="8">
    <source>
        <dbReference type="RuleBase" id="RU363032"/>
    </source>
</evidence>
<dbReference type="PANTHER" id="PTHR43357:SF4">
    <property type="entry name" value="INNER MEMBRANE ABC TRANSPORTER PERMEASE PROTEIN YDCV"/>
    <property type="match status" value="1"/>
</dbReference>
<dbReference type="CDD" id="cd06261">
    <property type="entry name" value="TM_PBP2"/>
    <property type="match status" value="1"/>
</dbReference>
<keyword evidence="6 8" id="KW-1133">Transmembrane helix</keyword>
<sequence length="262" mass="28667">MSRSTIILAVLVAILLTGPMFIVVPMSFSTAPSLEFPPPGFWLGYYRRFFSDPNWTGPLFNSFAIGFGTMVLAMLFGAPASFALMRHRFRFRSAFRMLVLSPLIVPHIVMALGYYSYFGSLGLVQSMTGVILAHTCLTIPVVVLTLTSALANFDRRVENAAAGLGARPLTTFRLVTFPILRPAFLVAALFAFIHSFDETVIAIFISGRDRATLPRQMFNSFQMEADPAISAASSLLLAAVLVVIGARWAARLVKPQPARARA</sequence>
<keyword evidence="11" id="KW-1185">Reference proteome</keyword>
<keyword evidence="4" id="KW-0997">Cell inner membrane</keyword>
<keyword evidence="3" id="KW-1003">Cell membrane</keyword>
<dbReference type="Gene3D" id="1.10.3720.10">
    <property type="entry name" value="MetI-like"/>
    <property type="match status" value="1"/>
</dbReference>
<name>A0A927E6Z8_9HYPH</name>
<dbReference type="GO" id="GO:0005886">
    <property type="term" value="C:plasma membrane"/>
    <property type="evidence" value="ECO:0007669"/>
    <property type="project" value="UniProtKB-SubCell"/>
</dbReference>
<dbReference type="RefSeq" id="WP_191123204.1">
    <property type="nucleotide sequence ID" value="NZ_JACXWY010000001.1"/>
</dbReference>
<feature type="transmembrane region" description="Helical" evidence="8">
    <location>
        <begin position="227"/>
        <end position="250"/>
    </location>
</feature>
<dbReference type="InterPro" id="IPR035906">
    <property type="entry name" value="MetI-like_sf"/>
</dbReference>
<gene>
    <name evidence="10" type="ORF">IED13_02020</name>
</gene>
<comment type="similarity">
    <text evidence="8">Belongs to the binding-protein-dependent transport system permease family.</text>
</comment>